<evidence type="ECO:0000313" key="7">
    <source>
        <dbReference type="EMBL" id="GET37220.1"/>
    </source>
</evidence>
<keyword evidence="8" id="KW-1185">Reference proteome</keyword>
<feature type="transmembrane region" description="Helical" evidence="6">
    <location>
        <begin position="249"/>
        <end position="267"/>
    </location>
</feature>
<feature type="transmembrane region" description="Helical" evidence="6">
    <location>
        <begin position="350"/>
        <end position="369"/>
    </location>
</feature>
<comment type="subcellular location">
    <subcellularLocation>
        <location evidence="1">Cell membrane</location>
        <topology evidence="1">Multi-pass membrane protein</topology>
    </subcellularLocation>
</comment>
<protein>
    <recommendedName>
        <fullName evidence="9">Polysaccharide biosynthesis protein</fullName>
    </recommendedName>
</protein>
<organism evidence="7 8">
    <name type="scientific">Microseira wollei NIES-4236</name>
    <dbReference type="NCBI Taxonomy" id="2530354"/>
    <lineage>
        <taxon>Bacteria</taxon>
        <taxon>Bacillati</taxon>
        <taxon>Cyanobacteriota</taxon>
        <taxon>Cyanophyceae</taxon>
        <taxon>Oscillatoriophycideae</taxon>
        <taxon>Aerosakkonematales</taxon>
        <taxon>Aerosakkonemataceae</taxon>
        <taxon>Microseira</taxon>
    </lineage>
</organism>
<evidence type="ECO:0000256" key="4">
    <source>
        <dbReference type="ARBA" id="ARBA00022989"/>
    </source>
</evidence>
<dbReference type="PANTHER" id="PTHR30250">
    <property type="entry name" value="PST FAMILY PREDICTED COLANIC ACID TRANSPORTER"/>
    <property type="match status" value="1"/>
</dbReference>
<dbReference type="RefSeq" id="WP_226578330.1">
    <property type="nucleotide sequence ID" value="NZ_BLAY01000024.1"/>
</dbReference>
<keyword evidence="4 6" id="KW-1133">Transmembrane helix</keyword>
<evidence type="ECO:0008006" key="9">
    <source>
        <dbReference type="Google" id="ProtNLM"/>
    </source>
</evidence>
<feature type="transmembrane region" description="Helical" evidence="6">
    <location>
        <begin position="110"/>
        <end position="129"/>
    </location>
</feature>
<keyword evidence="2" id="KW-1003">Cell membrane</keyword>
<proteinExistence type="predicted"/>
<feature type="transmembrane region" description="Helical" evidence="6">
    <location>
        <begin position="375"/>
        <end position="398"/>
    </location>
</feature>
<feature type="transmembrane region" description="Helical" evidence="6">
    <location>
        <begin position="433"/>
        <end position="451"/>
    </location>
</feature>
<evidence type="ECO:0000256" key="6">
    <source>
        <dbReference type="SAM" id="Phobius"/>
    </source>
</evidence>
<evidence type="ECO:0000256" key="5">
    <source>
        <dbReference type="ARBA" id="ARBA00023136"/>
    </source>
</evidence>
<keyword evidence="5 6" id="KW-0472">Membrane</keyword>
<feature type="transmembrane region" description="Helical" evidence="6">
    <location>
        <begin position="6"/>
        <end position="26"/>
    </location>
</feature>
<evidence type="ECO:0000256" key="3">
    <source>
        <dbReference type="ARBA" id="ARBA00022692"/>
    </source>
</evidence>
<reference evidence="7" key="1">
    <citation type="submission" date="2019-10" db="EMBL/GenBank/DDBJ databases">
        <title>Draft genome sequece of Microseira wollei NIES-4236.</title>
        <authorList>
            <person name="Yamaguchi H."/>
            <person name="Suzuki S."/>
            <person name="Kawachi M."/>
        </authorList>
    </citation>
    <scope>NUCLEOTIDE SEQUENCE</scope>
    <source>
        <strain evidence="7">NIES-4236</strain>
    </source>
</reference>
<evidence type="ECO:0000256" key="2">
    <source>
        <dbReference type="ARBA" id="ARBA00022475"/>
    </source>
</evidence>
<feature type="transmembrane region" description="Helical" evidence="6">
    <location>
        <begin position="410"/>
        <end position="427"/>
    </location>
</feature>
<dbReference type="GO" id="GO:0005886">
    <property type="term" value="C:plasma membrane"/>
    <property type="evidence" value="ECO:0007669"/>
    <property type="project" value="UniProtKB-SubCell"/>
</dbReference>
<dbReference type="InterPro" id="IPR050833">
    <property type="entry name" value="Poly_Biosynth_Transport"/>
</dbReference>
<evidence type="ECO:0000256" key="1">
    <source>
        <dbReference type="ARBA" id="ARBA00004651"/>
    </source>
</evidence>
<dbReference type="Pfam" id="PF13440">
    <property type="entry name" value="Polysacc_synt_3"/>
    <property type="match status" value="1"/>
</dbReference>
<gene>
    <name evidence="7" type="ORF">MiSe_19730</name>
</gene>
<dbReference type="Proteomes" id="UP001050975">
    <property type="component" value="Unassembled WGS sequence"/>
</dbReference>
<dbReference type="AlphaFoldDB" id="A0AAV3X5Y9"/>
<feature type="transmembrane region" description="Helical" evidence="6">
    <location>
        <begin position="38"/>
        <end position="61"/>
    </location>
</feature>
<comment type="caution">
    <text evidence="7">The sequence shown here is derived from an EMBL/GenBank/DDBJ whole genome shotgun (WGS) entry which is preliminary data.</text>
</comment>
<dbReference type="PANTHER" id="PTHR30250:SF11">
    <property type="entry name" value="O-ANTIGEN TRANSPORTER-RELATED"/>
    <property type="match status" value="1"/>
</dbReference>
<sequence length="477" mass="51151">MLGGTIKIFLAEALLLPTGIITAAFLTRKFGPEGYGLFTLSATIIAWIGWSLTSIFTRATIKFVGETEDWRPVGTTVLRLHLWVGGGAMLLIWLLADGVAMVLREEAIAFYLRLFALDIPLFCLAYAHRSILVGVGKFSQRAIATALRWIARLLLILLLVEMGLSISGAILGSVGASLVELAICRFYIRPSLFASSNFPAGKLWDYGVPLFLFALSMRLYEKLDLFALKILGGTAAEAGFYGAAQNLSLIPGIFSLAFAPLLLSTLTRTLYAGDRDSAKKISRDAMRAVLLMLPFAGMTAGAAPEIVTLIFGKAFLPAAPLLAVLIFGALGLAMISITTAILTAAGKPDWTFILTAPLLPLAIVGYWFLIPRLGAMGASIAFAAFAILGALVTVSAVYRLLQVFPPIKTFLRSILVSGLADVLAANFTVEAVWVVVKLLAIALVILLALLLSGEFSQNEIISILGRMRLPISANLNR</sequence>
<accession>A0AAV3X5Y9</accession>
<dbReference type="EMBL" id="BLAY01000024">
    <property type="protein sequence ID" value="GET37220.1"/>
    <property type="molecule type" value="Genomic_DNA"/>
</dbReference>
<feature type="transmembrane region" description="Helical" evidence="6">
    <location>
        <begin position="149"/>
        <end position="182"/>
    </location>
</feature>
<keyword evidence="3 6" id="KW-0812">Transmembrane</keyword>
<feature type="transmembrane region" description="Helical" evidence="6">
    <location>
        <begin position="318"/>
        <end position="343"/>
    </location>
</feature>
<feature type="transmembrane region" description="Helical" evidence="6">
    <location>
        <begin position="288"/>
        <end position="312"/>
    </location>
</feature>
<name>A0AAV3X5Y9_9CYAN</name>
<feature type="transmembrane region" description="Helical" evidence="6">
    <location>
        <begin position="81"/>
        <end position="103"/>
    </location>
</feature>
<evidence type="ECO:0000313" key="8">
    <source>
        <dbReference type="Proteomes" id="UP001050975"/>
    </source>
</evidence>